<comment type="caution">
    <text evidence="1">The sequence shown here is derived from an EMBL/GenBank/DDBJ whole genome shotgun (WGS) entry which is preliminary data.</text>
</comment>
<dbReference type="EMBL" id="LCRH01000028">
    <property type="protein sequence ID" value="KKW32437.1"/>
    <property type="molecule type" value="Genomic_DNA"/>
</dbReference>
<reference evidence="1 2" key="1">
    <citation type="journal article" date="2015" name="Nature">
        <title>rRNA introns, odd ribosomes, and small enigmatic genomes across a large radiation of phyla.</title>
        <authorList>
            <person name="Brown C.T."/>
            <person name="Hug L.A."/>
            <person name="Thomas B.C."/>
            <person name="Sharon I."/>
            <person name="Castelle C.J."/>
            <person name="Singh A."/>
            <person name="Wilkins M.J."/>
            <person name="Williams K.H."/>
            <person name="Banfield J.F."/>
        </authorList>
    </citation>
    <scope>NUCLEOTIDE SEQUENCE [LARGE SCALE GENOMIC DNA]</scope>
</reference>
<name>A0A0G1ZVQ4_9BACT</name>
<proteinExistence type="predicted"/>
<evidence type="ECO:0000313" key="2">
    <source>
        <dbReference type="Proteomes" id="UP000034054"/>
    </source>
</evidence>
<evidence type="ECO:0000313" key="1">
    <source>
        <dbReference type="EMBL" id="KKW32437.1"/>
    </source>
</evidence>
<dbReference type="AlphaFoldDB" id="A0A0G1ZVQ4"/>
<sequence>MSCYDCQQYLGCNDSRKHITLCEHYTPKCCGVPMSATNEGGTFTFTCVRCSRVFLLILPVSVLQNLLAQGTSTAL</sequence>
<dbReference type="Proteomes" id="UP000034054">
    <property type="component" value="Unassembled WGS sequence"/>
</dbReference>
<accession>A0A0G1ZVQ4</accession>
<protein>
    <submittedName>
        <fullName evidence="1">Uncharacterized protein</fullName>
    </submittedName>
</protein>
<gene>
    <name evidence="1" type="ORF">UY76_C0028G0008</name>
</gene>
<organism evidence="1 2">
    <name type="scientific">Candidatus Uhrbacteria bacterium GW2011_GWA2_52_8d</name>
    <dbReference type="NCBI Taxonomy" id="1618979"/>
    <lineage>
        <taxon>Bacteria</taxon>
        <taxon>Candidatus Uhriibacteriota</taxon>
    </lineage>
</organism>